<dbReference type="OrthoDB" id="9791578at2"/>
<organism evidence="1 2">
    <name type="scientific">Bythopirellula polymerisocia</name>
    <dbReference type="NCBI Taxonomy" id="2528003"/>
    <lineage>
        <taxon>Bacteria</taxon>
        <taxon>Pseudomonadati</taxon>
        <taxon>Planctomycetota</taxon>
        <taxon>Planctomycetia</taxon>
        <taxon>Pirellulales</taxon>
        <taxon>Lacipirellulaceae</taxon>
        <taxon>Bythopirellula</taxon>
    </lineage>
</organism>
<name>A0A5C6CNK3_9BACT</name>
<keyword evidence="2" id="KW-1185">Reference proteome</keyword>
<dbReference type="Gene3D" id="3.40.720.10">
    <property type="entry name" value="Alkaline Phosphatase, subunit A"/>
    <property type="match status" value="1"/>
</dbReference>
<dbReference type="InterPro" id="IPR017850">
    <property type="entry name" value="Alkaline_phosphatase_core_sf"/>
</dbReference>
<reference evidence="1 2" key="1">
    <citation type="submission" date="2019-02" db="EMBL/GenBank/DDBJ databases">
        <title>Deep-cultivation of Planctomycetes and their phenomic and genomic characterization uncovers novel biology.</title>
        <authorList>
            <person name="Wiegand S."/>
            <person name="Jogler M."/>
            <person name="Boedeker C."/>
            <person name="Pinto D."/>
            <person name="Vollmers J."/>
            <person name="Rivas-Marin E."/>
            <person name="Kohn T."/>
            <person name="Peeters S.H."/>
            <person name="Heuer A."/>
            <person name="Rast P."/>
            <person name="Oberbeckmann S."/>
            <person name="Bunk B."/>
            <person name="Jeske O."/>
            <person name="Meyerdierks A."/>
            <person name="Storesund J.E."/>
            <person name="Kallscheuer N."/>
            <person name="Luecker S."/>
            <person name="Lage O.M."/>
            <person name="Pohl T."/>
            <person name="Merkel B.J."/>
            <person name="Hornburger P."/>
            <person name="Mueller R.-W."/>
            <person name="Bruemmer F."/>
            <person name="Labrenz M."/>
            <person name="Spormann A.M."/>
            <person name="Op Den Camp H."/>
            <person name="Overmann J."/>
            <person name="Amann R."/>
            <person name="Jetten M.S.M."/>
            <person name="Mascher T."/>
            <person name="Medema M.H."/>
            <person name="Devos D.P."/>
            <person name="Kaster A.-K."/>
            <person name="Ovreas L."/>
            <person name="Rohde M."/>
            <person name="Galperin M.Y."/>
            <person name="Jogler C."/>
        </authorList>
    </citation>
    <scope>NUCLEOTIDE SEQUENCE [LARGE SCALE GENOMIC DNA]</scope>
    <source>
        <strain evidence="1 2">Pla144</strain>
    </source>
</reference>
<dbReference type="Proteomes" id="UP000318437">
    <property type="component" value="Unassembled WGS sequence"/>
</dbReference>
<comment type="caution">
    <text evidence="1">The sequence shown here is derived from an EMBL/GenBank/DDBJ whole genome shotgun (WGS) entry which is preliminary data.</text>
</comment>
<evidence type="ECO:0000313" key="1">
    <source>
        <dbReference type="EMBL" id="TWU26022.1"/>
    </source>
</evidence>
<dbReference type="AlphaFoldDB" id="A0A5C6CNK3"/>
<dbReference type="SUPFAM" id="SSF53649">
    <property type="entry name" value="Alkaline phosphatase-like"/>
    <property type="match status" value="1"/>
</dbReference>
<accession>A0A5C6CNK3</accession>
<gene>
    <name evidence="1" type="ORF">Pla144_32390</name>
</gene>
<evidence type="ECO:0008006" key="3">
    <source>
        <dbReference type="Google" id="ProtNLM"/>
    </source>
</evidence>
<dbReference type="EMBL" id="SJPS01000004">
    <property type="protein sequence ID" value="TWU26022.1"/>
    <property type="molecule type" value="Genomic_DNA"/>
</dbReference>
<sequence length="403" mass="45457">MSGLIIENMDDGSHIAKPPLVRSLRLWCFLATLLCLPHCDGMLESSCPAEELSTQNVFLVTIDGMRPEELFTGADNRLIDKDIGGVYNPKRVLNSFWHENPLVRRKLLMPFIWEVLAKEGQIYGSAMDDCHVLVENGKYFSYPGYQELLCGFPDDSINSNDKINNKNKTVLEWLNEKPELTGKIAAFASWDAIPYIINAERSKIYVNAGWQEFDHIVNPDRRKFINQSVRETPHLWEYARFDNLTFLGAMEYLQSQHPRILYISMDEPDDWCHSGRYDLYLDSARRCDGYLRELWDYAQSSPIYRGRTSLVITVDHGRGHGREGWKNHSADLPGSEQIWIAVLGPDTPATGIQSGCRLSQGQVATTVAALLGYDYSVADPRIAPSLPAAILSAANRPPTSSAE</sequence>
<proteinExistence type="predicted"/>
<evidence type="ECO:0000313" key="2">
    <source>
        <dbReference type="Proteomes" id="UP000318437"/>
    </source>
</evidence>
<dbReference type="RefSeq" id="WP_146451575.1">
    <property type="nucleotide sequence ID" value="NZ_SJPS01000004.1"/>
</dbReference>
<protein>
    <recommendedName>
        <fullName evidence="3">Type I phosphodiesterase / nucleotide pyrophosphatase</fullName>
    </recommendedName>
</protein>